<protein>
    <submittedName>
        <fullName evidence="1">Uncharacterized protein</fullName>
    </submittedName>
</protein>
<dbReference type="RefSeq" id="WP_184578602.1">
    <property type="nucleotide sequence ID" value="NZ_JACHJT010000001.1"/>
</dbReference>
<sequence>MQRYRKKPITIDAIQFTGDNVRDIWEAFGTAGIYGPTEANPDHLILTTAHGDPAPARPGDWVVPDSMPDTFYPIKPDVFDRTYEPAHGPGGEAVTTEEMAHAIDNSTPYPVEHSPKLCRFMAERLLEMVRVTKRDHDVWQPEPVEDGTAPEPADA</sequence>
<reference evidence="1 2" key="1">
    <citation type="submission" date="2020-08" db="EMBL/GenBank/DDBJ databases">
        <title>Sequencing the genomes of 1000 actinobacteria strains.</title>
        <authorList>
            <person name="Klenk H.-P."/>
        </authorList>
    </citation>
    <scope>NUCLEOTIDE SEQUENCE [LARGE SCALE GENOMIC DNA]</scope>
    <source>
        <strain evidence="1 2">DSM 102030</strain>
    </source>
</reference>
<keyword evidence="2" id="KW-1185">Reference proteome</keyword>
<comment type="caution">
    <text evidence="1">The sequence shown here is derived from an EMBL/GenBank/DDBJ whole genome shotgun (WGS) entry which is preliminary data.</text>
</comment>
<evidence type="ECO:0000313" key="2">
    <source>
        <dbReference type="Proteomes" id="UP000523007"/>
    </source>
</evidence>
<dbReference type="AlphaFoldDB" id="A0A7W7RHQ8"/>
<dbReference type="EMBL" id="JACHJT010000001">
    <property type="protein sequence ID" value="MBB4931823.1"/>
    <property type="molecule type" value="Genomic_DNA"/>
</dbReference>
<gene>
    <name evidence="1" type="ORF">F4561_002643</name>
</gene>
<evidence type="ECO:0000313" key="1">
    <source>
        <dbReference type="EMBL" id="MBB4931823.1"/>
    </source>
</evidence>
<dbReference type="Proteomes" id="UP000523007">
    <property type="component" value="Unassembled WGS sequence"/>
</dbReference>
<accession>A0A7W7RHQ8</accession>
<name>A0A7W7RHQ8_9ACTN</name>
<organism evidence="1 2">
    <name type="scientific">Lipingzhangella halophila</name>
    <dbReference type="NCBI Taxonomy" id="1783352"/>
    <lineage>
        <taxon>Bacteria</taxon>
        <taxon>Bacillati</taxon>
        <taxon>Actinomycetota</taxon>
        <taxon>Actinomycetes</taxon>
        <taxon>Streptosporangiales</taxon>
        <taxon>Nocardiopsidaceae</taxon>
        <taxon>Lipingzhangella</taxon>
    </lineage>
</organism>
<proteinExistence type="predicted"/>